<feature type="region of interest" description="Disordered" evidence="1">
    <location>
        <begin position="130"/>
        <end position="188"/>
    </location>
</feature>
<evidence type="ECO:0000313" key="2">
    <source>
        <dbReference type="EMBL" id="CEK64184.1"/>
    </source>
</evidence>
<name>A0A0B6Z6B5_9EUPU</name>
<dbReference type="AlphaFoldDB" id="A0A0B6Z6B5"/>
<feature type="compositionally biased region" description="Basic residues" evidence="1">
    <location>
        <begin position="37"/>
        <end position="46"/>
    </location>
</feature>
<dbReference type="EMBL" id="HACG01017319">
    <property type="protein sequence ID" value="CEK64184.1"/>
    <property type="molecule type" value="Transcribed_RNA"/>
</dbReference>
<feature type="non-terminal residue" evidence="2">
    <location>
        <position position="1"/>
    </location>
</feature>
<feature type="region of interest" description="Disordered" evidence="1">
    <location>
        <begin position="1"/>
        <end position="54"/>
    </location>
</feature>
<protein>
    <submittedName>
        <fullName evidence="2">Uncharacterized protein</fullName>
    </submittedName>
</protein>
<organism evidence="2">
    <name type="scientific">Arion vulgaris</name>
    <dbReference type="NCBI Taxonomy" id="1028688"/>
    <lineage>
        <taxon>Eukaryota</taxon>
        <taxon>Metazoa</taxon>
        <taxon>Spiralia</taxon>
        <taxon>Lophotrochozoa</taxon>
        <taxon>Mollusca</taxon>
        <taxon>Gastropoda</taxon>
        <taxon>Heterobranchia</taxon>
        <taxon>Euthyneura</taxon>
        <taxon>Panpulmonata</taxon>
        <taxon>Eupulmonata</taxon>
        <taxon>Stylommatophora</taxon>
        <taxon>Helicina</taxon>
        <taxon>Arionoidea</taxon>
        <taxon>Arionidae</taxon>
        <taxon>Arion</taxon>
    </lineage>
</organism>
<gene>
    <name evidence="2" type="primary">ORF50873</name>
</gene>
<evidence type="ECO:0000256" key="1">
    <source>
        <dbReference type="SAM" id="MobiDB-lite"/>
    </source>
</evidence>
<sequence>GAQSDSEIQDASGVSDFSDRGYTSDSELYEGQSRQKQQGHHHHHHPIGLELRPVPDNGSWMMVSREYHPNRIPINQYSIDLNEKMLFPDSLALLKSSETLTFLVRDAAHVTPHNFESCVHCIRTFVEAGVNGGRTRTPPPRSSSMKEKQGRKKMKKDRVVSKIGKSTSTPDQLHDGLHSDDDGDGEATQSSLQMLSIQLLDLMHTLHTRAASIFSSWAQEEQQGAADKLTISTVGDCDNNDKGLGGGRVLPRVSSEAVTLWGKC</sequence>
<accession>A0A0B6Z6B5</accession>
<proteinExistence type="predicted"/>
<reference evidence="2" key="1">
    <citation type="submission" date="2014-12" db="EMBL/GenBank/DDBJ databases">
        <title>Insight into the proteome of Arion vulgaris.</title>
        <authorList>
            <person name="Aradska J."/>
            <person name="Bulat T."/>
            <person name="Smidak R."/>
            <person name="Sarate P."/>
            <person name="Gangsoo J."/>
            <person name="Sialana F."/>
            <person name="Bilban M."/>
            <person name="Lubec G."/>
        </authorList>
    </citation>
    <scope>NUCLEOTIDE SEQUENCE</scope>
    <source>
        <tissue evidence="2">Skin</tissue>
    </source>
</reference>
<feature type="compositionally biased region" description="Polar residues" evidence="1">
    <location>
        <begin position="21"/>
        <end position="36"/>
    </location>
</feature>